<dbReference type="AlphaFoldDB" id="A0AAD8S746"/>
<keyword evidence="4" id="KW-0255">Endonuclease</keyword>
<feature type="compositionally biased region" description="Basic and acidic residues" evidence="7">
    <location>
        <begin position="786"/>
        <end position="795"/>
    </location>
</feature>
<evidence type="ECO:0000256" key="4">
    <source>
        <dbReference type="ARBA" id="ARBA00022759"/>
    </source>
</evidence>
<feature type="transmembrane region" description="Helical" evidence="8">
    <location>
        <begin position="84"/>
        <end position="103"/>
    </location>
</feature>
<name>A0AAD8S746_LOLMU</name>
<evidence type="ECO:0000313" key="13">
    <source>
        <dbReference type="Proteomes" id="UP001231189"/>
    </source>
</evidence>
<dbReference type="Pfam" id="PF03732">
    <property type="entry name" value="Retrotrans_gag"/>
    <property type="match status" value="1"/>
</dbReference>
<dbReference type="Gene3D" id="3.10.10.10">
    <property type="entry name" value="HIV Type 1 Reverse Transcriptase, subunit A, domain 1"/>
    <property type="match status" value="1"/>
</dbReference>
<dbReference type="FunFam" id="3.10.20.370:FF:000001">
    <property type="entry name" value="Retrovirus-related Pol polyprotein from transposon 17.6-like protein"/>
    <property type="match status" value="1"/>
</dbReference>
<dbReference type="InterPro" id="IPR043128">
    <property type="entry name" value="Rev_trsase/Diguanyl_cyclase"/>
</dbReference>
<comment type="caution">
    <text evidence="12">The sequence shown here is derived from an EMBL/GenBank/DDBJ whole genome shotgun (WGS) entry which is preliminary data.</text>
</comment>
<evidence type="ECO:0000256" key="6">
    <source>
        <dbReference type="ARBA" id="ARBA00022918"/>
    </source>
</evidence>
<evidence type="ECO:0000256" key="8">
    <source>
        <dbReference type="SAM" id="Phobius"/>
    </source>
</evidence>
<evidence type="ECO:0000259" key="11">
    <source>
        <dbReference type="Pfam" id="PF17917"/>
    </source>
</evidence>
<dbReference type="Gene3D" id="3.30.70.270">
    <property type="match status" value="2"/>
</dbReference>
<keyword evidence="8" id="KW-0472">Membrane</keyword>
<evidence type="ECO:0000259" key="9">
    <source>
        <dbReference type="Pfam" id="PF00078"/>
    </source>
</evidence>
<keyword evidence="8" id="KW-0812">Transmembrane</keyword>
<dbReference type="EMBL" id="JAUUTY010000004">
    <property type="protein sequence ID" value="KAK1646784.1"/>
    <property type="molecule type" value="Genomic_DNA"/>
</dbReference>
<keyword evidence="2" id="KW-0548">Nucleotidyltransferase</keyword>
<feature type="region of interest" description="Disordered" evidence="7">
    <location>
        <begin position="867"/>
        <end position="891"/>
    </location>
</feature>
<feature type="domain" description="Reverse transcriptase RNase H-like" evidence="11">
    <location>
        <begin position="521"/>
        <end position="624"/>
    </location>
</feature>
<evidence type="ECO:0000256" key="3">
    <source>
        <dbReference type="ARBA" id="ARBA00022722"/>
    </source>
</evidence>
<dbReference type="FunFam" id="3.30.70.270:FF:000026">
    <property type="entry name" value="Transposon Ty3-G Gag-Pol polyprotein"/>
    <property type="match status" value="1"/>
</dbReference>
<dbReference type="PANTHER" id="PTHR37984:SF5">
    <property type="entry name" value="PROTEIN NYNRIN-LIKE"/>
    <property type="match status" value="1"/>
</dbReference>
<evidence type="ECO:0000256" key="7">
    <source>
        <dbReference type="SAM" id="MobiDB-lite"/>
    </source>
</evidence>
<dbReference type="Proteomes" id="UP001231189">
    <property type="component" value="Unassembled WGS sequence"/>
</dbReference>
<dbReference type="Pfam" id="PF00078">
    <property type="entry name" value="RVT_1"/>
    <property type="match status" value="1"/>
</dbReference>
<dbReference type="InterPro" id="IPR041373">
    <property type="entry name" value="RT_RNaseH"/>
</dbReference>
<feature type="region of interest" description="Disordered" evidence="7">
    <location>
        <begin position="783"/>
        <end position="813"/>
    </location>
</feature>
<keyword evidence="13" id="KW-1185">Reference proteome</keyword>
<evidence type="ECO:0000256" key="1">
    <source>
        <dbReference type="ARBA" id="ARBA00022679"/>
    </source>
</evidence>
<dbReference type="PANTHER" id="PTHR37984">
    <property type="entry name" value="PROTEIN CBG26694"/>
    <property type="match status" value="1"/>
</dbReference>
<feature type="transmembrane region" description="Helical" evidence="8">
    <location>
        <begin position="908"/>
        <end position="927"/>
    </location>
</feature>
<evidence type="ECO:0000259" key="10">
    <source>
        <dbReference type="Pfam" id="PF03732"/>
    </source>
</evidence>
<dbReference type="CDD" id="cd09274">
    <property type="entry name" value="RNase_HI_RT_Ty3"/>
    <property type="match status" value="1"/>
</dbReference>
<keyword evidence="6" id="KW-0695">RNA-directed DNA polymerase</keyword>
<feature type="domain" description="Retrotransposon gag" evidence="10">
    <location>
        <begin position="114"/>
        <end position="204"/>
    </location>
</feature>
<organism evidence="12 13">
    <name type="scientific">Lolium multiflorum</name>
    <name type="common">Italian ryegrass</name>
    <name type="synonym">Lolium perenne subsp. multiflorum</name>
    <dbReference type="NCBI Taxonomy" id="4521"/>
    <lineage>
        <taxon>Eukaryota</taxon>
        <taxon>Viridiplantae</taxon>
        <taxon>Streptophyta</taxon>
        <taxon>Embryophyta</taxon>
        <taxon>Tracheophyta</taxon>
        <taxon>Spermatophyta</taxon>
        <taxon>Magnoliopsida</taxon>
        <taxon>Liliopsida</taxon>
        <taxon>Poales</taxon>
        <taxon>Poaceae</taxon>
        <taxon>BOP clade</taxon>
        <taxon>Pooideae</taxon>
        <taxon>Poodae</taxon>
        <taxon>Poeae</taxon>
        <taxon>Poeae Chloroplast Group 2 (Poeae type)</taxon>
        <taxon>Loliodinae</taxon>
        <taxon>Loliinae</taxon>
        <taxon>Lolium</taxon>
    </lineage>
</organism>
<feature type="domain" description="Reverse transcriptase" evidence="9">
    <location>
        <begin position="367"/>
        <end position="433"/>
    </location>
</feature>
<dbReference type="GO" id="GO:0004519">
    <property type="term" value="F:endonuclease activity"/>
    <property type="evidence" value="ECO:0007669"/>
    <property type="project" value="UniProtKB-KW"/>
</dbReference>
<feature type="compositionally biased region" description="Low complexity" evidence="7">
    <location>
        <begin position="1"/>
        <end position="21"/>
    </location>
</feature>
<feature type="region of interest" description="Disordered" evidence="7">
    <location>
        <begin position="1"/>
        <end position="69"/>
    </location>
</feature>
<dbReference type="InterPro" id="IPR000477">
    <property type="entry name" value="RT_dom"/>
</dbReference>
<dbReference type="SUPFAM" id="SSF56672">
    <property type="entry name" value="DNA/RNA polymerases"/>
    <property type="match status" value="1"/>
</dbReference>
<dbReference type="GO" id="GO:0003964">
    <property type="term" value="F:RNA-directed DNA polymerase activity"/>
    <property type="evidence" value="ECO:0007669"/>
    <property type="project" value="UniProtKB-KW"/>
</dbReference>
<keyword evidence="1" id="KW-0808">Transferase</keyword>
<evidence type="ECO:0000256" key="2">
    <source>
        <dbReference type="ARBA" id="ARBA00022695"/>
    </source>
</evidence>
<keyword evidence="5" id="KW-0378">Hydrolase</keyword>
<dbReference type="Pfam" id="PF17917">
    <property type="entry name" value="RT_RNaseH"/>
    <property type="match status" value="1"/>
</dbReference>
<keyword evidence="8" id="KW-1133">Transmembrane helix</keyword>
<dbReference type="GO" id="GO:0016787">
    <property type="term" value="F:hydrolase activity"/>
    <property type="evidence" value="ECO:0007669"/>
    <property type="project" value="UniProtKB-KW"/>
</dbReference>
<accession>A0AAD8S746</accession>
<evidence type="ECO:0000256" key="5">
    <source>
        <dbReference type="ARBA" id="ARBA00022801"/>
    </source>
</evidence>
<gene>
    <name evidence="12" type="ORF">QYE76_064589</name>
</gene>
<dbReference type="InterPro" id="IPR043502">
    <property type="entry name" value="DNA/RNA_pol_sf"/>
</dbReference>
<keyword evidence="3" id="KW-0540">Nuclease</keyword>
<feature type="compositionally biased region" description="Basic and acidic residues" evidence="7">
    <location>
        <begin position="682"/>
        <end position="702"/>
    </location>
</feature>
<protein>
    <submittedName>
        <fullName evidence="12">Uncharacterized protein</fullName>
    </submittedName>
</protein>
<proteinExistence type="predicted"/>
<dbReference type="InterPro" id="IPR050951">
    <property type="entry name" value="Retrovirus_Pol_polyprotein"/>
</dbReference>
<sequence>MAQTIGGAARAPAAPPYALGAHDPFASFSRTPSSRKPKPQRDPHEGLQPPLRGGEHQREKSSPAGRNPPGGEIDAIAIIIERDIISIIIIIISTIYTAITTAAPRISMNEVRKKLFTISLSGKAAHWYKLLKNGDSIDWEDIVPLFYSKFYPPSEIHKDRNRIYNFWPHDGESIAQAWGRLKSLMLKCPIHELPGNVIIDNFYARLSFQDKTLLDTSCSGSFTRKNEEFKRDLLDRIQENTEGWENDKDRESEIEEERLLEILKKHRGAIGYTLDDLKGISPSICQHAINMEEDAKPVVEHQRRLIPKMKEVVRNEVLKLLEAGIIYPIADSRWVSPVHCVPKKGGMTVVPNDNDELIPQRIVVGCMSAIFHGFCESIVEVFMDDFSVYGNSFDNCLRNLDKVLQRCEETNLVLNWEKCHFMVNEGIVLGHKISERGIEVDRAKVEAIEKMPYPRDVKGIRSVLGHAGFYRRFIKDFSKISKPLTNLLQKDVPFVFDDDCKEAFETLKKALTTAPVVEPPDWNLPFEIMCDASDFAVGAVLGQRVDKKLNVIHYASKTLDAAQRNYATTEKELLAVVFACDKFRPYIVDSKVTIHTDHAAIRYLMTKKDAKPRLIRWVLLLQEFDLHIIDRKGADNPVADNLSRLENIAYDPVPVNDSFPNEQLAVIKVSSRESPCTMVSNNKDKEPSKENIQDPELKKEDAREDEEVEEAPQERQQATVASIGVISSPSNIKRSARIATGGAVPRHYLAPRTSYPSHYNPYRNLIYDRQTERTPKVVLPSNWDINRSDTAGEKEPEAEEWGNNSKSWDSPSDRLLNRVEHNSEMIRNLIYRIDELQELIEKLVRIHHHHRRRSNSSSVLASPWVTAASAGRRTPGRKELSGGQESAGGNSLPEGEIDAIAIIIERDIISIIIIIISTIYTAITTAAPRHR</sequence>
<feature type="region of interest" description="Disordered" evidence="7">
    <location>
        <begin position="675"/>
        <end position="718"/>
    </location>
</feature>
<dbReference type="InterPro" id="IPR005162">
    <property type="entry name" value="Retrotrans_gag_dom"/>
</dbReference>
<evidence type="ECO:0000313" key="12">
    <source>
        <dbReference type="EMBL" id="KAK1646784.1"/>
    </source>
</evidence>
<reference evidence="12" key="1">
    <citation type="submission" date="2023-07" db="EMBL/GenBank/DDBJ databases">
        <title>A chromosome-level genome assembly of Lolium multiflorum.</title>
        <authorList>
            <person name="Chen Y."/>
            <person name="Copetti D."/>
            <person name="Kolliker R."/>
            <person name="Studer B."/>
        </authorList>
    </citation>
    <scope>NUCLEOTIDE SEQUENCE</scope>
    <source>
        <strain evidence="12">02402/16</strain>
        <tissue evidence="12">Leaf</tissue>
    </source>
</reference>